<organism evidence="1 2">
    <name type="scientific">Nitrosomonas nitrosa</name>
    <dbReference type="NCBI Taxonomy" id="52442"/>
    <lineage>
        <taxon>Bacteria</taxon>
        <taxon>Pseudomonadati</taxon>
        <taxon>Pseudomonadota</taxon>
        <taxon>Betaproteobacteria</taxon>
        <taxon>Nitrosomonadales</taxon>
        <taxon>Nitrosomonadaceae</taxon>
        <taxon>Nitrosomonas</taxon>
    </lineage>
</organism>
<evidence type="ECO:0000313" key="1">
    <source>
        <dbReference type="EMBL" id="SFM84513.1"/>
    </source>
</evidence>
<accession>A0A1I4U6Z9</accession>
<protein>
    <submittedName>
        <fullName evidence="1">Uncharacterized protein</fullName>
    </submittedName>
</protein>
<reference evidence="1 2" key="1">
    <citation type="submission" date="2016-10" db="EMBL/GenBank/DDBJ databases">
        <authorList>
            <person name="de Groot N.N."/>
        </authorList>
    </citation>
    <scope>NUCLEOTIDE SEQUENCE [LARGE SCALE GENOMIC DNA]</scope>
    <source>
        <strain evidence="1 2">Nm146</strain>
    </source>
</reference>
<dbReference type="PROSITE" id="PS51257">
    <property type="entry name" value="PROKAR_LIPOPROTEIN"/>
    <property type="match status" value="1"/>
</dbReference>
<dbReference type="Proteomes" id="UP000199561">
    <property type="component" value="Unassembled WGS sequence"/>
</dbReference>
<dbReference type="AlphaFoldDB" id="A0A1I4U6Z9"/>
<keyword evidence="2" id="KW-1185">Reference proteome</keyword>
<dbReference type="STRING" id="52442.SAMN05421880_13918"/>
<dbReference type="EMBL" id="FOUF01000039">
    <property type="protein sequence ID" value="SFM84513.1"/>
    <property type="molecule type" value="Genomic_DNA"/>
</dbReference>
<sequence>MKFMNNSNSLVCIAVTSTKITLISGMLLLTGCIALEPRLSAPIDPMAMSCRALYQEIDAAVDNIGIRDLGSSRIQEFPYLRTTRLLASFSHELNDESPQWSAWIGHMADLDAQARAIELRNLPSSTIEGRKEALLDELNTCRDRLIKIDLAKPEQRARLRDMAYVPDDYVTWWRVVGLYPLTAPFIAVGISAWHKRTHDVFATPLASLPVTGKVVRWHPESTISATNASLSDKSLDARQIGEILHHSRDPLGIPLPTAAELNQLFNKFAPIWEIDVVDENDRIGRIRWENGPVVDIARPTLYRKISHTRFANQVLLQLNYIVWFPARPGRDIFAGKLDGINWRVTLGPDGEPWLYDTIHNCGCYHKFFLSHRLRLRKDLPSFYFESPLLPQAAPDQQPLVLRIAHRTHFIQRIYYDSSALNGSPYAMQASQPMIWEDYDALRSLPYSGGYRSLFGTYGLIPGTERAERFLLWPMGVRSPGAMRQWGRHPTAFIGRRHFDDAFLIDTLFERAQ</sequence>
<gene>
    <name evidence="1" type="ORF">SAMN05421880_13918</name>
</gene>
<name>A0A1I4U6Z9_9PROT</name>
<proteinExistence type="predicted"/>
<evidence type="ECO:0000313" key="2">
    <source>
        <dbReference type="Proteomes" id="UP000199561"/>
    </source>
</evidence>